<dbReference type="GO" id="GO:0004150">
    <property type="term" value="F:dihydroneopterin aldolase activity"/>
    <property type="evidence" value="ECO:0007669"/>
    <property type="project" value="InterPro"/>
</dbReference>
<proteinExistence type="predicted"/>
<evidence type="ECO:0000313" key="3">
    <source>
        <dbReference type="EMBL" id="EMD35010.1"/>
    </source>
</evidence>
<dbReference type="SMART" id="SM00905">
    <property type="entry name" value="FolB"/>
    <property type="match status" value="1"/>
</dbReference>
<dbReference type="AlphaFoldDB" id="M2QSJ8"/>
<sequence length="274" mass="29514">MSLDDASSDVIYLSSLALSANIGPDRWGRPRTQPLSLSVAIHLRDAALCPSPRPSYSSVTDSSGGLDASACAGALAEDIIAMCEKPSTKWDSAAVLAMGVALLAAHRTEGRARELRVTVSAPEAVPLAKEYAVEFIGYAQALGSQQTKSTGSRVKVRVRDLVIPAVIGTTQTEREAKQLVAADITIFERPSQVHFADYPMVFNKLSQNAEVSEYTTLEKFALELVKEICLWSDAIEKVSVRVAKPSTLTSENVTGVQICRPRSAFLTSGKLRFL</sequence>
<dbReference type="Gene3D" id="3.30.1130.10">
    <property type="match status" value="2"/>
</dbReference>
<dbReference type="OrthoDB" id="5425486at2759"/>
<reference evidence="3 4" key="1">
    <citation type="journal article" date="2012" name="Proc. Natl. Acad. Sci. U.S.A.">
        <title>Comparative genomics of Ceriporiopsis subvermispora and Phanerochaete chrysosporium provide insight into selective ligninolysis.</title>
        <authorList>
            <person name="Fernandez-Fueyo E."/>
            <person name="Ruiz-Duenas F.J."/>
            <person name="Ferreira P."/>
            <person name="Floudas D."/>
            <person name="Hibbett D.S."/>
            <person name="Canessa P."/>
            <person name="Larrondo L.F."/>
            <person name="James T.Y."/>
            <person name="Seelenfreund D."/>
            <person name="Lobos S."/>
            <person name="Polanco R."/>
            <person name="Tello M."/>
            <person name="Honda Y."/>
            <person name="Watanabe T."/>
            <person name="Watanabe T."/>
            <person name="Ryu J.S."/>
            <person name="Kubicek C.P."/>
            <person name="Schmoll M."/>
            <person name="Gaskell J."/>
            <person name="Hammel K.E."/>
            <person name="St John F.J."/>
            <person name="Vanden Wymelenberg A."/>
            <person name="Sabat G."/>
            <person name="Splinter BonDurant S."/>
            <person name="Syed K."/>
            <person name="Yadav J.S."/>
            <person name="Doddapaneni H."/>
            <person name="Subramanian V."/>
            <person name="Lavin J.L."/>
            <person name="Oguiza J.A."/>
            <person name="Perez G."/>
            <person name="Pisabarro A.G."/>
            <person name="Ramirez L."/>
            <person name="Santoyo F."/>
            <person name="Master E."/>
            <person name="Coutinho P.M."/>
            <person name="Henrissat B."/>
            <person name="Lombard V."/>
            <person name="Magnuson J.K."/>
            <person name="Kuees U."/>
            <person name="Hori C."/>
            <person name="Igarashi K."/>
            <person name="Samejima M."/>
            <person name="Held B.W."/>
            <person name="Barry K.W."/>
            <person name="LaButti K.M."/>
            <person name="Lapidus A."/>
            <person name="Lindquist E.A."/>
            <person name="Lucas S.M."/>
            <person name="Riley R."/>
            <person name="Salamov A.A."/>
            <person name="Hoffmeister D."/>
            <person name="Schwenk D."/>
            <person name="Hadar Y."/>
            <person name="Yarden O."/>
            <person name="de Vries R.P."/>
            <person name="Wiebenga A."/>
            <person name="Stenlid J."/>
            <person name="Eastwood D."/>
            <person name="Grigoriev I.V."/>
            <person name="Berka R.M."/>
            <person name="Blanchette R.A."/>
            <person name="Kersten P."/>
            <person name="Martinez A.T."/>
            <person name="Vicuna R."/>
            <person name="Cullen D."/>
        </authorList>
    </citation>
    <scope>NUCLEOTIDE SEQUENCE [LARGE SCALE GENOMIC DNA]</scope>
    <source>
        <strain evidence="3 4">B</strain>
    </source>
</reference>
<dbReference type="SUPFAM" id="SSF55620">
    <property type="entry name" value="Tetrahydrobiopterin biosynthesis enzymes-like"/>
    <property type="match status" value="1"/>
</dbReference>
<dbReference type="GO" id="GO:0046656">
    <property type="term" value="P:folic acid biosynthetic process"/>
    <property type="evidence" value="ECO:0007669"/>
    <property type="project" value="UniProtKB-KW"/>
</dbReference>
<accession>M2QSJ8</accession>
<dbReference type="EMBL" id="KB445801">
    <property type="protein sequence ID" value="EMD35010.1"/>
    <property type="molecule type" value="Genomic_DNA"/>
</dbReference>
<organism evidence="3 4">
    <name type="scientific">Ceriporiopsis subvermispora (strain B)</name>
    <name type="common">White-rot fungus</name>
    <name type="synonym">Gelatoporia subvermispora</name>
    <dbReference type="NCBI Taxonomy" id="914234"/>
    <lineage>
        <taxon>Eukaryota</taxon>
        <taxon>Fungi</taxon>
        <taxon>Dikarya</taxon>
        <taxon>Basidiomycota</taxon>
        <taxon>Agaricomycotina</taxon>
        <taxon>Agaricomycetes</taxon>
        <taxon>Polyporales</taxon>
        <taxon>Gelatoporiaceae</taxon>
        <taxon>Gelatoporia</taxon>
    </lineage>
</organism>
<evidence type="ECO:0000256" key="1">
    <source>
        <dbReference type="ARBA" id="ARBA00022909"/>
    </source>
</evidence>
<evidence type="ECO:0000313" key="4">
    <source>
        <dbReference type="Proteomes" id="UP000016930"/>
    </source>
</evidence>
<evidence type="ECO:0000259" key="2">
    <source>
        <dbReference type="SMART" id="SM00905"/>
    </source>
</evidence>
<dbReference type="Proteomes" id="UP000016930">
    <property type="component" value="Unassembled WGS sequence"/>
</dbReference>
<dbReference type="InterPro" id="IPR006157">
    <property type="entry name" value="FolB_dom"/>
</dbReference>
<dbReference type="InterPro" id="IPR043133">
    <property type="entry name" value="GTP-CH-I_C/QueF"/>
</dbReference>
<keyword evidence="1" id="KW-0289">Folate biosynthesis</keyword>
<dbReference type="STRING" id="914234.M2QSJ8"/>
<name>M2QSJ8_CERS8</name>
<keyword evidence="4" id="KW-1185">Reference proteome</keyword>
<dbReference type="Pfam" id="PF02152">
    <property type="entry name" value="FolB"/>
    <property type="match status" value="1"/>
</dbReference>
<gene>
    <name evidence="3" type="ORF">CERSUDRAFT_54498</name>
</gene>
<protein>
    <recommendedName>
        <fullName evidence="2">Dihydroneopterin aldolase/epimerase domain-containing protein</fullName>
    </recommendedName>
</protein>
<dbReference type="HOGENOM" id="CLU_062068_2_0_1"/>
<feature type="domain" description="Dihydroneopterin aldolase/epimerase" evidence="2">
    <location>
        <begin position="156"/>
        <end position="260"/>
    </location>
</feature>